<evidence type="ECO:0000313" key="2">
    <source>
        <dbReference type="Proteomes" id="UP001500064"/>
    </source>
</evidence>
<dbReference type="Proteomes" id="UP001500064">
    <property type="component" value="Unassembled WGS sequence"/>
</dbReference>
<accession>A0ABP4TUD1</accession>
<gene>
    <name evidence="1" type="ORF">GCM10009733_107270</name>
</gene>
<dbReference type="RefSeq" id="WP_346115050.1">
    <property type="nucleotide sequence ID" value="NZ_BAAAMU010000197.1"/>
</dbReference>
<evidence type="ECO:0000313" key="1">
    <source>
        <dbReference type="EMBL" id="GAA1694005.1"/>
    </source>
</evidence>
<sequence>MAESAENPLGFEMVKRVKGVEEILEDLERKSSTYKKIIRARIDKRYVDDVWGEACVKMAAHLRGRLICICSS</sequence>
<organism evidence="1 2">
    <name type="scientific">Nonomuraea maheshkhaliensis</name>
    <dbReference type="NCBI Taxonomy" id="419590"/>
    <lineage>
        <taxon>Bacteria</taxon>
        <taxon>Bacillati</taxon>
        <taxon>Actinomycetota</taxon>
        <taxon>Actinomycetes</taxon>
        <taxon>Streptosporangiales</taxon>
        <taxon>Streptosporangiaceae</taxon>
        <taxon>Nonomuraea</taxon>
    </lineage>
</organism>
<name>A0ABP4TUD1_9ACTN</name>
<proteinExistence type="predicted"/>
<reference evidence="2" key="1">
    <citation type="journal article" date="2019" name="Int. J. Syst. Evol. Microbiol.">
        <title>The Global Catalogue of Microorganisms (GCM) 10K type strain sequencing project: providing services to taxonomists for standard genome sequencing and annotation.</title>
        <authorList>
            <consortium name="The Broad Institute Genomics Platform"/>
            <consortium name="The Broad Institute Genome Sequencing Center for Infectious Disease"/>
            <person name="Wu L."/>
            <person name="Ma J."/>
        </authorList>
    </citation>
    <scope>NUCLEOTIDE SEQUENCE [LARGE SCALE GENOMIC DNA]</scope>
    <source>
        <strain evidence="2">JCM 13929</strain>
    </source>
</reference>
<protein>
    <submittedName>
        <fullName evidence="1">Uncharacterized protein</fullName>
    </submittedName>
</protein>
<comment type="caution">
    <text evidence="1">The sequence shown here is derived from an EMBL/GenBank/DDBJ whole genome shotgun (WGS) entry which is preliminary data.</text>
</comment>
<dbReference type="EMBL" id="BAAAMU010000197">
    <property type="protein sequence ID" value="GAA1694005.1"/>
    <property type="molecule type" value="Genomic_DNA"/>
</dbReference>
<keyword evidence="2" id="KW-1185">Reference proteome</keyword>